<feature type="transmembrane region" description="Helical" evidence="2">
    <location>
        <begin position="139"/>
        <end position="157"/>
    </location>
</feature>
<keyword evidence="2" id="KW-0812">Transmembrane</keyword>
<accession>A0A9X2U4Y0</accession>
<name>A0A9X2U4Y0_9BACT</name>
<proteinExistence type="predicted"/>
<dbReference type="AlphaFoldDB" id="A0A9X2U4Y0"/>
<evidence type="ECO:0000313" key="3">
    <source>
        <dbReference type="EMBL" id="MCS3866880.1"/>
    </source>
</evidence>
<evidence type="ECO:0000256" key="1">
    <source>
        <dbReference type="SAM" id="MobiDB-lite"/>
    </source>
</evidence>
<dbReference type="Proteomes" id="UP001155034">
    <property type="component" value="Unassembled WGS sequence"/>
</dbReference>
<evidence type="ECO:0000256" key="2">
    <source>
        <dbReference type="SAM" id="Phobius"/>
    </source>
</evidence>
<keyword evidence="2" id="KW-0472">Membrane</keyword>
<sequence length="170" mass="17496">MVPEDPTEFESNRTDQSNNQSSRGMDKENNEITTVVSPGGGRYPILSQIRAFPGLFAGTLGAIVLTVVGAVLPRLVPAISATGALVVAAPSMGLSLGLGIGWDGAMPHRLAQRFQPIGVALLILPPVMGLLVGPDTYTLTWISVAGLAVALGSIAIGQRVSGVGAERPQS</sequence>
<reference evidence="3" key="1">
    <citation type="submission" date="2022-08" db="EMBL/GenBank/DDBJ databases">
        <title>Genomic Encyclopedia of Type Strains, Phase V (KMG-V): Genome sequencing to study the core and pangenomes of soil and plant-associated prokaryotes.</title>
        <authorList>
            <person name="Whitman W."/>
        </authorList>
    </citation>
    <scope>NUCLEOTIDE SEQUENCE</scope>
    <source>
        <strain evidence="3">SP2016B</strain>
    </source>
</reference>
<feature type="transmembrane region" description="Helical" evidence="2">
    <location>
        <begin position="114"/>
        <end position="133"/>
    </location>
</feature>
<protein>
    <submittedName>
        <fullName evidence="3">Uncharacterized protein</fullName>
    </submittedName>
</protein>
<gene>
    <name evidence="3" type="ORF">GGP82_003463</name>
</gene>
<feature type="region of interest" description="Disordered" evidence="1">
    <location>
        <begin position="1"/>
        <end position="30"/>
    </location>
</feature>
<comment type="caution">
    <text evidence="3">The sequence shown here is derived from an EMBL/GenBank/DDBJ whole genome shotgun (WGS) entry which is preliminary data.</text>
</comment>
<organism evidence="3 4">
    <name type="scientific">Salinibacter ruber</name>
    <dbReference type="NCBI Taxonomy" id="146919"/>
    <lineage>
        <taxon>Bacteria</taxon>
        <taxon>Pseudomonadati</taxon>
        <taxon>Rhodothermota</taxon>
        <taxon>Rhodothermia</taxon>
        <taxon>Rhodothermales</taxon>
        <taxon>Salinibacteraceae</taxon>
        <taxon>Salinibacter</taxon>
    </lineage>
</organism>
<dbReference type="RefSeq" id="WP_180984882.1">
    <property type="nucleotide sequence ID" value="NZ_CALTSH010000012.1"/>
</dbReference>
<feature type="transmembrane region" description="Helical" evidence="2">
    <location>
        <begin position="78"/>
        <end position="102"/>
    </location>
</feature>
<dbReference type="EMBL" id="JANTYZ010000024">
    <property type="protein sequence ID" value="MCS3866880.1"/>
    <property type="molecule type" value="Genomic_DNA"/>
</dbReference>
<feature type="compositionally biased region" description="Polar residues" evidence="1">
    <location>
        <begin position="14"/>
        <end position="23"/>
    </location>
</feature>
<evidence type="ECO:0000313" key="4">
    <source>
        <dbReference type="Proteomes" id="UP001155034"/>
    </source>
</evidence>
<keyword evidence="2" id="KW-1133">Transmembrane helix</keyword>
<feature type="transmembrane region" description="Helical" evidence="2">
    <location>
        <begin position="51"/>
        <end position="72"/>
    </location>
</feature>